<feature type="non-terminal residue" evidence="18">
    <location>
        <position position="298"/>
    </location>
</feature>
<protein>
    <recommendedName>
        <fullName evidence="13">BK channel</fullName>
    </recommendedName>
</protein>
<name>A0A3Q0EBY0_CARSF</name>
<dbReference type="GeneID" id="103270134"/>
<dbReference type="OrthoDB" id="10035564at2759"/>
<keyword evidence="5" id="KW-0631">Potassium channel</keyword>
<evidence type="ECO:0000256" key="7">
    <source>
        <dbReference type="ARBA" id="ARBA00022882"/>
    </source>
</evidence>
<dbReference type="Proteomes" id="UP000189704">
    <property type="component" value="Unplaced"/>
</dbReference>
<dbReference type="SUPFAM" id="SSF81324">
    <property type="entry name" value="Voltage-gated potassium channels"/>
    <property type="match status" value="1"/>
</dbReference>
<dbReference type="GO" id="GO:0034702">
    <property type="term" value="C:monoatomic ion channel complex"/>
    <property type="evidence" value="ECO:0007669"/>
    <property type="project" value="UniProtKB-KW"/>
</dbReference>
<keyword evidence="8" id="KW-0630">Potassium</keyword>
<dbReference type="AlphaFoldDB" id="A0A3Q0EBY0"/>
<feature type="domain" description="RCK N-terminal" evidence="16">
    <location>
        <begin position="260"/>
        <end position="298"/>
    </location>
</feature>
<reference evidence="18" key="1">
    <citation type="submission" date="2025-08" db="UniProtKB">
        <authorList>
            <consortium name="RefSeq"/>
        </authorList>
    </citation>
    <scope>IDENTIFICATION</scope>
</reference>
<evidence type="ECO:0000256" key="2">
    <source>
        <dbReference type="ARBA" id="ARBA00022448"/>
    </source>
</evidence>
<evidence type="ECO:0000256" key="11">
    <source>
        <dbReference type="ARBA" id="ARBA00023136"/>
    </source>
</evidence>
<dbReference type="Gene3D" id="1.10.287.70">
    <property type="match status" value="1"/>
</dbReference>
<sequence>MGKFSCTAEIQAAFILSSFVTFLGGLIILFISRLTWRSVEIWKNTKGMRNILSLFLLDTTSYNCLNKLHLHGAFRDRVQMLLSAQTFEGKVLGILVFVLSIGSLIIYFINSTDPVRSCSSYEDKTIIIDLVFNSFFSFYFGLRFVAADDKLKFWLELNSIVDMFTIPPVFISYYLKSNWLGLRFLRALRLLELPLILQILGIMKTSNSVKFSKLLSIILSTWFTAAGFIHLILFANYIPEMVELFANKKKYTSSYEMAKGKKFIVVCGNITVDSVTAFLRNFLRHKSGEINTEIVFLG</sequence>
<dbReference type="KEGG" id="csyr:103270134"/>
<evidence type="ECO:0000256" key="10">
    <source>
        <dbReference type="ARBA" id="ARBA00023065"/>
    </source>
</evidence>
<organism evidence="17 18">
    <name type="scientific">Carlito syrichta</name>
    <name type="common">Philippine tarsier</name>
    <name type="synonym">Tarsius syrichta</name>
    <dbReference type="NCBI Taxonomy" id="1868482"/>
    <lineage>
        <taxon>Eukaryota</taxon>
        <taxon>Metazoa</taxon>
        <taxon>Chordata</taxon>
        <taxon>Craniata</taxon>
        <taxon>Vertebrata</taxon>
        <taxon>Euteleostomi</taxon>
        <taxon>Mammalia</taxon>
        <taxon>Eutheria</taxon>
        <taxon>Euarchontoglires</taxon>
        <taxon>Primates</taxon>
        <taxon>Haplorrhini</taxon>
        <taxon>Tarsiiformes</taxon>
        <taxon>Tarsiidae</taxon>
        <taxon>Carlito</taxon>
    </lineage>
</organism>
<dbReference type="FunFam" id="1.10.287.70:FF:000015">
    <property type="entry name" value="Calcium-activated potassium channel subunit alpha-1 isoform X7"/>
    <property type="match status" value="1"/>
</dbReference>
<evidence type="ECO:0000259" key="15">
    <source>
        <dbReference type="Pfam" id="PF00520"/>
    </source>
</evidence>
<evidence type="ECO:0000256" key="6">
    <source>
        <dbReference type="ARBA" id="ARBA00022837"/>
    </source>
</evidence>
<evidence type="ECO:0000256" key="9">
    <source>
        <dbReference type="ARBA" id="ARBA00022989"/>
    </source>
</evidence>
<keyword evidence="7" id="KW-0851">Voltage-gated channel</keyword>
<evidence type="ECO:0000256" key="3">
    <source>
        <dbReference type="ARBA" id="ARBA00022538"/>
    </source>
</evidence>
<dbReference type="InterPro" id="IPR003148">
    <property type="entry name" value="RCK_N"/>
</dbReference>
<evidence type="ECO:0000256" key="8">
    <source>
        <dbReference type="ARBA" id="ARBA00022958"/>
    </source>
</evidence>
<keyword evidence="11 14" id="KW-0472">Membrane</keyword>
<dbReference type="PANTHER" id="PTHR10027:SF23">
    <property type="entry name" value="POTASSIUM CHANNEL SUBFAMILY U MEMBER 1"/>
    <property type="match status" value="1"/>
</dbReference>
<evidence type="ECO:0000256" key="14">
    <source>
        <dbReference type="SAM" id="Phobius"/>
    </source>
</evidence>
<feature type="domain" description="Ion transport" evidence="15">
    <location>
        <begin position="92"/>
        <end position="238"/>
    </location>
</feature>
<gene>
    <name evidence="18" type="primary">LOC103270134</name>
</gene>
<keyword evidence="17" id="KW-1185">Reference proteome</keyword>
<feature type="transmembrane region" description="Helical" evidence="14">
    <location>
        <begin position="215"/>
        <end position="238"/>
    </location>
</feature>
<evidence type="ECO:0000256" key="1">
    <source>
        <dbReference type="ARBA" id="ARBA00004141"/>
    </source>
</evidence>
<proteinExistence type="predicted"/>
<feature type="transmembrane region" description="Helical" evidence="14">
    <location>
        <begin position="126"/>
        <end position="146"/>
    </location>
</feature>
<dbReference type="InterPro" id="IPR005821">
    <property type="entry name" value="Ion_trans_dom"/>
</dbReference>
<keyword evidence="9 14" id="KW-1133">Transmembrane helix</keyword>
<accession>A0A3Q0EBY0</accession>
<dbReference type="GO" id="GO:0005267">
    <property type="term" value="F:potassium channel activity"/>
    <property type="evidence" value="ECO:0007669"/>
    <property type="project" value="UniProtKB-KW"/>
</dbReference>
<evidence type="ECO:0000256" key="12">
    <source>
        <dbReference type="ARBA" id="ARBA00023303"/>
    </source>
</evidence>
<keyword evidence="2" id="KW-0813">Transport</keyword>
<dbReference type="RefSeq" id="XP_021573096.1">
    <property type="nucleotide sequence ID" value="XM_021717421.1"/>
</dbReference>
<keyword evidence="10" id="KW-0406">Ion transport</keyword>
<evidence type="ECO:0000256" key="5">
    <source>
        <dbReference type="ARBA" id="ARBA00022826"/>
    </source>
</evidence>
<evidence type="ECO:0000256" key="13">
    <source>
        <dbReference type="ARBA" id="ARBA00029579"/>
    </source>
</evidence>
<dbReference type="Pfam" id="PF00520">
    <property type="entry name" value="Ion_trans"/>
    <property type="match status" value="1"/>
</dbReference>
<feature type="transmembrane region" description="Helical" evidence="14">
    <location>
        <begin position="153"/>
        <end position="175"/>
    </location>
</feature>
<comment type="subcellular location">
    <subcellularLocation>
        <location evidence="1">Membrane</location>
        <topology evidence="1">Multi-pass membrane protein</topology>
    </subcellularLocation>
</comment>
<keyword evidence="4 14" id="KW-0812">Transmembrane</keyword>
<feature type="transmembrane region" description="Helical" evidence="14">
    <location>
        <begin position="91"/>
        <end position="110"/>
    </location>
</feature>
<keyword evidence="12" id="KW-0407">Ion channel</keyword>
<evidence type="ECO:0000256" key="4">
    <source>
        <dbReference type="ARBA" id="ARBA00022692"/>
    </source>
</evidence>
<feature type="transmembrane region" description="Helical" evidence="14">
    <location>
        <begin position="12"/>
        <end position="31"/>
    </location>
</feature>
<evidence type="ECO:0000313" key="18">
    <source>
        <dbReference type="RefSeq" id="XP_021573096.1"/>
    </source>
</evidence>
<dbReference type="PANTHER" id="PTHR10027">
    <property type="entry name" value="CALCIUM-ACTIVATED POTASSIUM CHANNEL ALPHA CHAIN"/>
    <property type="match status" value="1"/>
</dbReference>
<keyword evidence="3" id="KW-0633">Potassium transport</keyword>
<evidence type="ECO:0000313" key="17">
    <source>
        <dbReference type="Proteomes" id="UP000189704"/>
    </source>
</evidence>
<dbReference type="Pfam" id="PF22614">
    <property type="entry name" value="Slo-like_RCK"/>
    <property type="match status" value="1"/>
</dbReference>
<dbReference type="InterPro" id="IPR047871">
    <property type="entry name" value="K_chnl_Slo-like"/>
</dbReference>
<evidence type="ECO:0000259" key="16">
    <source>
        <dbReference type="Pfam" id="PF22614"/>
    </source>
</evidence>
<keyword evidence="6" id="KW-0106">Calcium</keyword>